<keyword evidence="3" id="KW-1185">Reference proteome</keyword>
<sequence length="182" mass="20747">MWYFHKEDRVATRKRNEPKHETPAHINENIKNNVTQSLDPLIPNVCDEGHAIDVPDTCFIPVTPKETKYKCLKRLAENPLYPASHEASKHSTMHALVKLNDLKTEFSLSDATTEGVIGLLKELLPEGNTLGKKIHEMKSTLKEADMNYVTYDVCEKNCVTTGVQRRGNHHVRKFARVARKVM</sequence>
<evidence type="ECO:0000256" key="1">
    <source>
        <dbReference type="SAM" id="MobiDB-lite"/>
    </source>
</evidence>
<accession>A0A7J6W143</accession>
<evidence type="ECO:0000313" key="3">
    <source>
        <dbReference type="Proteomes" id="UP000554482"/>
    </source>
</evidence>
<feature type="non-terminal residue" evidence="2">
    <location>
        <position position="1"/>
    </location>
</feature>
<evidence type="ECO:0000313" key="2">
    <source>
        <dbReference type="EMBL" id="KAF5191106.1"/>
    </source>
</evidence>
<gene>
    <name evidence="2" type="ORF">FRX31_019307</name>
</gene>
<feature type="region of interest" description="Disordered" evidence="1">
    <location>
        <begin position="1"/>
        <end position="21"/>
    </location>
</feature>
<comment type="caution">
    <text evidence="2">The sequence shown here is derived from an EMBL/GenBank/DDBJ whole genome shotgun (WGS) entry which is preliminary data.</text>
</comment>
<reference evidence="2 3" key="1">
    <citation type="submission" date="2020-06" db="EMBL/GenBank/DDBJ databases">
        <title>Transcriptomic and genomic resources for Thalictrum thalictroides and T. hernandezii: Facilitating candidate gene discovery in an emerging model plant lineage.</title>
        <authorList>
            <person name="Arias T."/>
            <person name="Riano-Pachon D.M."/>
            <person name="Di Stilio V.S."/>
        </authorList>
    </citation>
    <scope>NUCLEOTIDE SEQUENCE [LARGE SCALE GENOMIC DNA]</scope>
    <source>
        <strain evidence="3">cv. WT478/WT964</strain>
        <tissue evidence="2">Leaves</tissue>
    </source>
</reference>
<dbReference type="Proteomes" id="UP000554482">
    <property type="component" value="Unassembled WGS sequence"/>
</dbReference>
<proteinExistence type="predicted"/>
<organism evidence="2 3">
    <name type="scientific">Thalictrum thalictroides</name>
    <name type="common">Rue-anemone</name>
    <name type="synonym">Anemone thalictroides</name>
    <dbReference type="NCBI Taxonomy" id="46969"/>
    <lineage>
        <taxon>Eukaryota</taxon>
        <taxon>Viridiplantae</taxon>
        <taxon>Streptophyta</taxon>
        <taxon>Embryophyta</taxon>
        <taxon>Tracheophyta</taxon>
        <taxon>Spermatophyta</taxon>
        <taxon>Magnoliopsida</taxon>
        <taxon>Ranunculales</taxon>
        <taxon>Ranunculaceae</taxon>
        <taxon>Thalictroideae</taxon>
        <taxon>Thalictrum</taxon>
    </lineage>
</organism>
<dbReference type="EMBL" id="JABWDY010023210">
    <property type="protein sequence ID" value="KAF5191106.1"/>
    <property type="molecule type" value="Genomic_DNA"/>
</dbReference>
<name>A0A7J6W143_THATH</name>
<dbReference type="OrthoDB" id="1729146at2759"/>
<dbReference type="AlphaFoldDB" id="A0A7J6W143"/>
<protein>
    <submittedName>
        <fullName evidence="2">Uncharacterized protein</fullName>
    </submittedName>
</protein>